<evidence type="ECO:0000256" key="1">
    <source>
        <dbReference type="SAM" id="MobiDB-lite"/>
    </source>
</evidence>
<evidence type="ECO:0000313" key="3">
    <source>
        <dbReference type="MGI" id="MGI:2444091"/>
    </source>
</evidence>
<organism evidence="2">
    <name type="scientific">Mus musculus</name>
    <name type="common">Mouse</name>
    <dbReference type="NCBI Taxonomy" id="10090"/>
    <lineage>
        <taxon>Eukaryota</taxon>
        <taxon>Metazoa</taxon>
        <taxon>Chordata</taxon>
        <taxon>Craniata</taxon>
        <taxon>Vertebrata</taxon>
        <taxon>Euteleostomi</taxon>
        <taxon>Mammalia</taxon>
        <taxon>Eutheria</taxon>
        <taxon>Euarchontoglires</taxon>
        <taxon>Glires</taxon>
        <taxon>Rodentia</taxon>
        <taxon>Myomorpha</taxon>
        <taxon>Muroidea</taxon>
        <taxon>Muridae</taxon>
        <taxon>Murinae</taxon>
        <taxon>Mus</taxon>
        <taxon>Mus</taxon>
    </lineage>
</organism>
<evidence type="ECO:0000313" key="2">
    <source>
        <dbReference type="EMBL" id="BAC29172.1"/>
    </source>
</evidence>
<reference evidence="2" key="3">
    <citation type="journal article" date="2000" name="Genome Res.">
        <title>RIKEN integrated sequence analysis (RISA) system--384-format sequencing pipeline with 384 multicapillary sequencer.</title>
        <authorList>
            <person name="Shibata K."/>
            <person name="Itoh M."/>
            <person name="Aizawa K."/>
            <person name="Nagaoka S."/>
            <person name="Sasaki N."/>
            <person name="Carninci P."/>
            <person name="Konno H."/>
            <person name="Akiyama J."/>
            <person name="Nishi K."/>
            <person name="Kitsunai T."/>
            <person name="Tashiro H."/>
            <person name="Itoh M."/>
            <person name="Sumi N."/>
            <person name="Ishii Y."/>
            <person name="Nakamura S."/>
            <person name="Hazama M."/>
            <person name="Nishine T."/>
            <person name="Harada A."/>
            <person name="Yamamoto R."/>
            <person name="Matsumoto H."/>
            <person name="Sakaguchi S."/>
            <person name="Ikegami T."/>
            <person name="Kashiwagi K."/>
            <person name="Fujiwake S."/>
            <person name="Inoue K."/>
            <person name="Togawa Y."/>
            <person name="Izawa M."/>
            <person name="Ohara E."/>
            <person name="Watahiki M."/>
            <person name="Yoneda Y."/>
            <person name="Ishikawa T."/>
            <person name="Ozawa K."/>
            <person name="Tanaka T."/>
            <person name="Matsuura S."/>
            <person name="Kawai J."/>
            <person name="Okazaki Y."/>
            <person name="Muramatsu M."/>
            <person name="Inoue Y."/>
            <person name="Kira A."/>
            <person name="Hayashizaki Y."/>
        </authorList>
    </citation>
    <scope>NUCLEOTIDE SEQUENCE</scope>
    <source>
        <strain evidence="2">C57BL/6J</strain>
        <tissue evidence="2">Urinary bladder</tissue>
    </source>
</reference>
<reference evidence="2" key="4">
    <citation type="journal article" date="2001" name="Nature">
        <title>Functional annotation of a full-length mouse cDNA collection.</title>
        <authorList>
            <consortium name="The RIKEN Genome Exploration Research Group Phase II Team and the FANTOM Consortium"/>
        </authorList>
    </citation>
    <scope>NUCLEOTIDE SEQUENCE</scope>
    <source>
        <strain evidence="2">C57BL/6J</strain>
        <tissue evidence="2">Urinary bladder</tissue>
    </source>
</reference>
<reference evidence="2" key="5">
    <citation type="submission" date="2001-07" db="EMBL/GenBank/DDBJ databases">
        <authorList>
            <person name="Adachi J."/>
            <person name="Aizawa K."/>
            <person name="Akimura T."/>
            <person name="Arakawa T."/>
            <person name="Bono H."/>
            <person name="Carninci P."/>
            <person name="Fukuda S."/>
            <person name="Furuno M."/>
            <person name="Hanagaki T."/>
            <person name="Hara A."/>
            <person name="Hashizume W."/>
            <person name="Hayashida K."/>
            <person name="Hayatsu N."/>
            <person name="Hiramoto K."/>
            <person name="Hiraoka T."/>
            <person name="Hirozane T."/>
            <person name="Hori F."/>
            <person name="Imotani K."/>
            <person name="Ishii Y."/>
            <person name="Itoh M."/>
            <person name="Kagawa I."/>
            <person name="Kasukawa T."/>
            <person name="Katoh H."/>
            <person name="Kawai J."/>
            <person name="Kojima Y."/>
            <person name="Kondo S."/>
            <person name="Konno H."/>
            <person name="Kouda M."/>
            <person name="Koya S."/>
            <person name="Kurihara C."/>
            <person name="Matsuyama T."/>
            <person name="Miyazaki A."/>
            <person name="Murata M."/>
            <person name="Nakamura M."/>
            <person name="Nishi K."/>
            <person name="Nomura K."/>
            <person name="Numazaki R."/>
            <person name="Ohno M."/>
            <person name="Ohsato N."/>
            <person name="Okazaki Y."/>
            <person name="Saito R."/>
            <person name="Saitoh H."/>
            <person name="Sakai C."/>
            <person name="Sakai K."/>
            <person name="Sakazume N."/>
            <person name="Sano H."/>
            <person name="Sasaki D."/>
            <person name="Shibata K."/>
            <person name="Shinagawa A."/>
            <person name="Shiraki T."/>
            <person name="Sogabe Y."/>
            <person name="Tagami M."/>
            <person name="Tagawa A."/>
            <person name="Takahashi F."/>
            <person name="Takaku-Akahira S."/>
            <person name="Takeda Y."/>
            <person name="Tanaka T."/>
            <person name="Tomaru A."/>
            <person name="Toya T."/>
            <person name="Yasunishi A."/>
            <person name="Muramatsu M."/>
            <person name="Hayashizaki Y."/>
        </authorList>
    </citation>
    <scope>NUCLEOTIDE SEQUENCE</scope>
    <source>
        <strain evidence="2">C57BL/6J</strain>
        <tissue evidence="2">Urinary bladder</tissue>
    </source>
</reference>
<protein>
    <submittedName>
        <fullName evidence="2">Uncharacterized protein</fullName>
    </submittedName>
</protein>
<reference evidence="2" key="7">
    <citation type="journal article" date="2005" name="Science">
        <title>The Transcriptional Landscape of the Mammalian Genome.</title>
        <authorList>
            <consortium name="The FANTOM Consortium"/>
            <consortium name="Riken Genome Exploration Research Group and Genome Science Group (Genome Network Project Core Group)"/>
        </authorList>
    </citation>
    <scope>NUCLEOTIDE SEQUENCE</scope>
    <source>
        <strain evidence="2">C57BL/6J</strain>
        <tissue evidence="2">Urinary bladder</tissue>
    </source>
</reference>
<name>Q8CBM1_MOUSE</name>
<dbReference type="MGI" id="MGI:2444091">
    <property type="gene designation" value="9930014A18Rik"/>
</dbReference>
<proteinExistence type="evidence at transcript level"/>
<reference evidence="2" key="1">
    <citation type="journal article" date="1999" name="Methods Enzymol.">
        <title>High-efficiency full-length cDNA cloning.</title>
        <authorList>
            <person name="Carninci P."/>
            <person name="Hayashizaki Y."/>
        </authorList>
    </citation>
    <scope>NUCLEOTIDE SEQUENCE</scope>
    <source>
        <strain evidence="2">C57BL/6J</strain>
        <tissue evidence="2">Urinary bladder</tissue>
    </source>
</reference>
<dbReference type="EMBL" id="AK035741">
    <property type="protein sequence ID" value="BAC29172.1"/>
    <property type="molecule type" value="mRNA"/>
</dbReference>
<feature type="region of interest" description="Disordered" evidence="1">
    <location>
        <begin position="109"/>
        <end position="136"/>
    </location>
</feature>
<reference evidence="2" key="6">
    <citation type="journal article" date="2002" name="Nature">
        <title>Analysis of the mouse transcriptome based on functional annotation of 60,770 full-length cDNAs.</title>
        <authorList>
            <consortium name="The FANTOM Consortium and the RIKEN Genome Exploration Research Group Phase I and II Team"/>
        </authorList>
    </citation>
    <scope>NUCLEOTIDE SEQUENCE</scope>
    <source>
        <strain evidence="2">C57BL/6J</strain>
        <tissue evidence="2">Urinary bladder</tissue>
    </source>
</reference>
<sequence>MEPVLHQAHCFRGPCDHIVDVAGNVICAQESEIVAGLPQEPHEKCISPGGSRGETGLNYSSRNPNIGISANPNVRGGGDLNSKNLILHFLCAKGVMGFRKGRFRGFRREHPNSSTLFSPHASCMPSKKQAVTQRRR</sequence>
<gene>
    <name evidence="3" type="primary">9930014A18Rik</name>
</gene>
<accession>Q8CBM1</accession>
<reference evidence="2" key="2">
    <citation type="journal article" date="2000" name="Genome Res.">
        <title>Normalization and subtraction of cap-trapper-selected cDNAs to prepare full-length cDNA libraries for rapid discovery of new genes.</title>
        <authorList>
            <person name="Carninci P."/>
            <person name="Shibata Y."/>
            <person name="Hayatsu N."/>
            <person name="Sugahara Y."/>
            <person name="Shibata K."/>
            <person name="Itoh M."/>
            <person name="Konno H."/>
            <person name="Okazaki Y."/>
            <person name="Muramatsu M."/>
            <person name="Hayashizaki Y."/>
        </authorList>
    </citation>
    <scope>NUCLEOTIDE SEQUENCE</scope>
    <source>
        <strain evidence="2">C57BL/6J</strain>
        <tissue evidence="2">Urinary bladder</tissue>
    </source>
</reference>
<dbReference type="AGR" id="MGI:2444091"/>
<dbReference type="AlphaFoldDB" id="Q8CBM1"/>
<reference evidence="2" key="8">
    <citation type="journal article" date="2005" name="Science">
        <title>Antisense Transcription in the Mammalian Transcriptome.</title>
        <authorList>
            <consortium name="RIKEN Genome Exploration Research Group and Genome Science Group (Genome Network Project Core Group) and the FANTOM Consortium"/>
        </authorList>
    </citation>
    <scope>NUCLEOTIDE SEQUENCE</scope>
    <source>
        <strain evidence="2">C57BL/6J</strain>
        <tissue evidence="2">Urinary bladder</tissue>
    </source>
</reference>